<name>A0ABQ4QN27_9HYPH</name>
<keyword evidence="2" id="KW-1185">Reference proteome</keyword>
<evidence type="ECO:0000313" key="2">
    <source>
        <dbReference type="Proteomes" id="UP001055117"/>
    </source>
</evidence>
<dbReference type="RefSeq" id="WP_147752466.1">
    <property type="nucleotide sequence ID" value="NZ_BPQG01000082.1"/>
</dbReference>
<proteinExistence type="predicted"/>
<evidence type="ECO:0000313" key="1">
    <source>
        <dbReference type="EMBL" id="GJD46604.1"/>
    </source>
</evidence>
<protein>
    <submittedName>
        <fullName evidence="1">Uncharacterized protein</fullName>
    </submittedName>
</protein>
<comment type="caution">
    <text evidence="1">The sequence shown here is derived from an EMBL/GenBank/DDBJ whole genome shotgun (WGS) entry which is preliminary data.</text>
</comment>
<reference evidence="1 2" key="1">
    <citation type="journal article" date="2021" name="Front. Microbiol.">
        <title>Comprehensive Comparative Genomics and Phenotyping of Methylobacterium Species.</title>
        <authorList>
            <person name="Alessa O."/>
            <person name="Ogura Y."/>
            <person name="Fujitani Y."/>
            <person name="Takami H."/>
            <person name="Hayashi T."/>
            <person name="Sahin N."/>
            <person name="Tani A."/>
        </authorList>
    </citation>
    <scope>NUCLEOTIDE SEQUENCE [LARGE SCALE GENOMIC DNA]</scope>
    <source>
        <strain evidence="1 2">DSM 23679</strain>
    </source>
</reference>
<accession>A0ABQ4QN27</accession>
<dbReference type="EMBL" id="BPQG01000082">
    <property type="protein sequence ID" value="GJD46604.1"/>
    <property type="molecule type" value="Genomic_DNA"/>
</dbReference>
<sequence>MTRKTLLDQINAIQMARTYCLLVNADPDAVVAGYFVDATGQRRRVSKARWRWYRDIAEPPPPKLPEPTGT</sequence>
<organism evidence="1 2">
    <name type="scientific">Methylobacterium cerastii</name>
    <dbReference type="NCBI Taxonomy" id="932741"/>
    <lineage>
        <taxon>Bacteria</taxon>
        <taxon>Pseudomonadati</taxon>
        <taxon>Pseudomonadota</taxon>
        <taxon>Alphaproteobacteria</taxon>
        <taxon>Hyphomicrobiales</taxon>
        <taxon>Methylobacteriaceae</taxon>
        <taxon>Methylobacterium</taxon>
    </lineage>
</organism>
<gene>
    <name evidence="1" type="ORF">AFCDBAGC_4487</name>
</gene>
<dbReference type="Proteomes" id="UP001055117">
    <property type="component" value="Unassembled WGS sequence"/>
</dbReference>